<sequence>MKNRFVLILALSLALLSCHSAREAKNAQKDDALKEIQQRATAPNFAVTELICDTIYENKKYKIIVSTFTDAISYDQDVYNAVFKCYTWNNERYQEIYSDSIQQHFSGIEFLDFNNDGVKDILLQNTSDARSNLTYYLYLVATKTDQLQKIKKFETIKNPHYLPEHDIIDNLVLSGRNWTNFYKIEGDSIIALDTVIYEGTDENGADTYDKDFQTALKKLTQKN</sequence>
<evidence type="ECO:0008006" key="4">
    <source>
        <dbReference type="Google" id="ProtNLM"/>
    </source>
</evidence>
<dbReference type="NCBIfam" id="NF047539">
    <property type="entry name" value="XAC2610_fam"/>
    <property type="match status" value="1"/>
</dbReference>
<proteinExistence type="predicted"/>
<keyword evidence="1" id="KW-0732">Signal</keyword>
<organism evidence="2 3">
    <name type="scientific">Cellulophaga algicola (strain DSM 14237 / IC166 / ACAM 630)</name>
    <dbReference type="NCBI Taxonomy" id="688270"/>
    <lineage>
        <taxon>Bacteria</taxon>
        <taxon>Pseudomonadati</taxon>
        <taxon>Bacteroidota</taxon>
        <taxon>Flavobacteriia</taxon>
        <taxon>Flavobacteriales</taxon>
        <taxon>Flavobacteriaceae</taxon>
        <taxon>Cellulophaga</taxon>
    </lineage>
</organism>
<dbReference type="eggNOG" id="ENOG5032SUE">
    <property type="taxonomic scope" value="Bacteria"/>
</dbReference>
<name>E6X9K2_CELAD</name>
<dbReference type="InterPro" id="IPR028994">
    <property type="entry name" value="Integrin_alpha_N"/>
</dbReference>
<dbReference type="OrthoDB" id="670341at2"/>
<reference evidence="2 3" key="1">
    <citation type="journal article" date="2010" name="Stand. Genomic Sci.">
        <title>Complete genome sequence of Cellulophaga algicola type strain (IC166).</title>
        <authorList>
            <person name="Abt B."/>
            <person name="Lu M."/>
            <person name="Misra M."/>
            <person name="Han C."/>
            <person name="Nolan M."/>
            <person name="Lucas S."/>
            <person name="Hammon N."/>
            <person name="Deshpande S."/>
            <person name="Cheng J.F."/>
            <person name="Tapia R."/>
            <person name="Goodwin L."/>
            <person name="Pitluck S."/>
            <person name="Liolios K."/>
            <person name="Pagani I."/>
            <person name="Ivanova N."/>
            <person name="Mavromatis K."/>
            <person name="Ovchinikova G."/>
            <person name="Pati A."/>
            <person name="Chen A."/>
            <person name="Palaniappan K."/>
            <person name="Land M."/>
            <person name="Hauser L."/>
            <person name="Chang Y.J."/>
            <person name="Jeffries C.D."/>
            <person name="Detter J.C."/>
            <person name="Brambilla E."/>
            <person name="Rohde M."/>
            <person name="Tindall B.J."/>
            <person name="Goker M."/>
            <person name="Woyke T."/>
            <person name="Bristow J."/>
            <person name="Eisen J.A."/>
            <person name="Markowitz V."/>
            <person name="Hugenholtz P."/>
            <person name="Kyrpides N.C."/>
            <person name="Klenk H.P."/>
            <person name="Lapidus A."/>
        </authorList>
    </citation>
    <scope>NUCLEOTIDE SEQUENCE [LARGE SCALE GENOMIC DNA]</scope>
    <source>
        <strain evidence="3">DSM 14237 / IC166 / ACAM 630</strain>
    </source>
</reference>
<dbReference type="InterPro" id="IPR058087">
    <property type="entry name" value="XAC2610_dom"/>
</dbReference>
<dbReference type="KEGG" id="cao:Celal_1439"/>
<feature type="chain" id="PRO_5003212736" description="Lipoprotein" evidence="1">
    <location>
        <begin position="25"/>
        <end position="223"/>
    </location>
</feature>
<dbReference type="AlphaFoldDB" id="E6X9K2"/>
<dbReference type="RefSeq" id="WP_013550234.1">
    <property type="nucleotide sequence ID" value="NC_014934.1"/>
</dbReference>
<feature type="signal peptide" evidence="1">
    <location>
        <begin position="1"/>
        <end position="24"/>
    </location>
</feature>
<dbReference type="EMBL" id="CP002453">
    <property type="protein sequence ID" value="ADV48752.1"/>
    <property type="molecule type" value="Genomic_DNA"/>
</dbReference>
<gene>
    <name evidence="2" type="ordered locus">Celal_1439</name>
</gene>
<dbReference type="SUPFAM" id="SSF69318">
    <property type="entry name" value="Integrin alpha N-terminal domain"/>
    <property type="match status" value="1"/>
</dbReference>
<dbReference type="STRING" id="688270.Celal_1439"/>
<keyword evidence="3" id="KW-1185">Reference proteome</keyword>
<evidence type="ECO:0000313" key="3">
    <source>
        <dbReference type="Proteomes" id="UP000008634"/>
    </source>
</evidence>
<evidence type="ECO:0000313" key="2">
    <source>
        <dbReference type="EMBL" id="ADV48752.1"/>
    </source>
</evidence>
<accession>E6X9K2</accession>
<dbReference type="Proteomes" id="UP000008634">
    <property type="component" value="Chromosome"/>
</dbReference>
<dbReference type="HOGENOM" id="CLU_1239080_0_0_10"/>
<dbReference type="PROSITE" id="PS51257">
    <property type="entry name" value="PROKAR_LIPOPROTEIN"/>
    <property type="match status" value="1"/>
</dbReference>
<protein>
    <recommendedName>
        <fullName evidence="4">Lipoprotein</fullName>
    </recommendedName>
</protein>
<evidence type="ECO:0000256" key="1">
    <source>
        <dbReference type="SAM" id="SignalP"/>
    </source>
</evidence>